<name>A0A6G1XBH7_9BACI</name>
<feature type="domain" description="RecJ OB" evidence="10">
    <location>
        <begin position="449"/>
        <end position="555"/>
    </location>
</feature>
<evidence type="ECO:0000259" key="9">
    <source>
        <dbReference type="Pfam" id="PF10141"/>
    </source>
</evidence>
<evidence type="ECO:0000313" key="12">
    <source>
        <dbReference type="Proteomes" id="UP000480185"/>
    </source>
</evidence>
<feature type="domain" description="DDH" evidence="7">
    <location>
        <begin position="79"/>
        <end position="222"/>
    </location>
</feature>
<evidence type="ECO:0000259" key="8">
    <source>
        <dbReference type="Pfam" id="PF02272"/>
    </source>
</evidence>
<dbReference type="Gene3D" id="3.90.1640.30">
    <property type="match status" value="1"/>
</dbReference>
<proteinExistence type="inferred from homology"/>
<dbReference type="PANTHER" id="PTHR30255:SF2">
    <property type="entry name" value="SINGLE-STRANDED-DNA-SPECIFIC EXONUCLEASE RECJ"/>
    <property type="match status" value="1"/>
</dbReference>
<feature type="domain" description="Single-stranded-DNA-specific exonuclease RecJ C-terminal" evidence="9">
    <location>
        <begin position="562"/>
        <end position="762"/>
    </location>
</feature>
<accession>A0A6G1XBH7</accession>
<dbReference type="InterPro" id="IPR003156">
    <property type="entry name" value="DHHA1_dom"/>
</dbReference>
<evidence type="ECO:0000313" key="11">
    <source>
        <dbReference type="EMBL" id="MRG88256.1"/>
    </source>
</evidence>
<dbReference type="SUPFAM" id="SSF64182">
    <property type="entry name" value="DHH phosphoesterases"/>
    <property type="match status" value="1"/>
</dbReference>
<dbReference type="Pfam" id="PF10141">
    <property type="entry name" value="ssDNA-exonuc_C"/>
    <property type="match status" value="1"/>
</dbReference>
<evidence type="ECO:0000256" key="2">
    <source>
        <dbReference type="ARBA" id="ARBA00019841"/>
    </source>
</evidence>
<dbReference type="InterPro" id="IPR041122">
    <property type="entry name" value="RecJ_OB"/>
</dbReference>
<dbReference type="GO" id="GO:0006310">
    <property type="term" value="P:DNA recombination"/>
    <property type="evidence" value="ECO:0007669"/>
    <property type="project" value="InterPro"/>
</dbReference>
<dbReference type="Proteomes" id="UP000480185">
    <property type="component" value="Unassembled WGS sequence"/>
</dbReference>
<dbReference type="Pfam" id="PF17768">
    <property type="entry name" value="RecJ_OB"/>
    <property type="match status" value="1"/>
</dbReference>
<evidence type="ECO:0000259" key="7">
    <source>
        <dbReference type="Pfam" id="PF01368"/>
    </source>
</evidence>
<keyword evidence="6" id="KW-0175">Coiled coil</keyword>
<sequence>MLESKALWKSNRQQEIECDIDLPISNVTKDLLLQRGIRDTNTAKKFLSPSLEDLHDPFLFSDMKKVKDRVERAIEANERILVFGDYDADGVTSTTLLVESLREKGAVVDFYIPNRFTEGYGPNEAAFRQAKDAGVSLILTVDTGIAAVDEAKVAKDLDMDLIITDHHEQQEILPDAYAIIHPKLCEDYPFDELAGVGVAFKVAHALLGTLPKHFLELAAIGTVADLVPLKDENRVMVAHGLQFLTSSQRPGIQMLKEVCGITGEVSEENIGFGIGPRLNAVGRLQDASLAVELLLERDIDQAREFAAQVQQLNQKRQQLVTEIANEAKKMIQEQEMEQDAVLVVAKKDWNPGVLGIVASRLGNMYHKPAIVLGIDSEKGEAKGSARSIDAFNLFENCMEIKHLFIAFGGHSQAAGMTVGVDKIDELRTAINKLANDKLTEADFQPVLSIDQKVELEDISLETIKEIEQLAPFGMANPKPLFQIDEQTPSEIRLIGSKENHLKMNFQRESVSLDAIGFGMGDLFPKIAPQSALSLVGELGINEWNGRKKLQIMLKDVKVNEWQLFDFRGLKHVAKQIKGLDMKEHVGLYFGDSTLVEPWAFEQFSCVHIDEWQEHEWDKVSGLWLLDLPSSLQELSDVLSQIKPKNIYAYFKTNQQNFFSQVPTRSHFKTFYGMMMKRGKLDLNQEKNSFAKSRGWSLDFLDFIIKVFLELQFVKIEDRVLHYVTKPAKRDLTESATYQLKLSQIEVEKTLYFSTYKELKNWIDGHIQVSQLKEEVIHGL</sequence>
<evidence type="ECO:0000256" key="4">
    <source>
        <dbReference type="ARBA" id="ARBA00022801"/>
    </source>
</evidence>
<dbReference type="GO" id="GO:0008409">
    <property type="term" value="F:5'-3' exonuclease activity"/>
    <property type="evidence" value="ECO:0007669"/>
    <property type="project" value="InterPro"/>
</dbReference>
<dbReference type="Pfam" id="PF01368">
    <property type="entry name" value="DHH"/>
    <property type="match status" value="1"/>
</dbReference>
<keyword evidence="4" id="KW-0378">Hydrolase</keyword>
<feature type="domain" description="DHHA1" evidence="8">
    <location>
        <begin position="341"/>
        <end position="434"/>
    </location>
</feature>
<dbReference type="AlphaFoldDB" id="A0A6G1XBH7"/>
<dbReference type="InterPro" id="IPR001667">
    <property type="entry name" value="DDH_dom"/>
</dbReference>
<evidence type="ECO:0000259" key="10">
    <source>
        <dbReference type="Pfam" id="PF17768"/>
    </source>
</evidence>
<keyword evidence="5 11" id="KW-0269">Exonuclease</keyword>
<dbReference type="PANTHER" id="PTHR30255">
    <property type="entry name" value="SINGLE-STRANDED-DNA-SPECIFIC EXONUCLEASE RECJ"/>
    <property type="match status" value="1"/>
</dbReference>
<reference evidence="11 12" key="1">
    <citation type="submission" date="2019-11" db="EMBL/GenBank/DDBJ databases">
        <authorList>
            <person name="Li J."/>
        </authorList>
    </citation>
    <scope>NUCLEOTIDE SEQUENCE [LARGE SCALE GENOMIC DNA]</scope>
    <source>
        <strain evidence="11 12">J4</strain>
    </source>
</reference>
<comment type="caution">
    <text evidence="11">The sequence shown here is derived from an EMBL/GenBank/DDBJ whole genome shotgun (WGS) entry which is preliminary data.</text>
</comment>
<dbReference type="InterPro" id="IPR051673">
    <property type="entry name" value="SSDNA_exonuclease_RecJ"/>
</dbReference>
<dbReference type="NCBIfam" id="TIGR00644">
    <property type="entry name" value="recJ"/>
    <property type="match status" value="1"/>
</dbReference>
<dbReference type="InterPro" id="IPR038763">
    <property type="entry name" value="DHH_sf"/>
</dbReference>
<evidence type="ECO:0000256" key="6">
    <source>
        <dbReference type="SAM" id="Coils"/>
    </source>
</evidence>
<gene>
    <name evidence="11" type="primary">recJ</name>
    <name evidence="11" type="ORF">GH754_18530</name>
</gene>
<feature type="coiled-coil region" evidence="6">
    <location>
        <begin position="295"/>
        <end position="329"/>
    </location>
</feature>
<dbReference type="Pfam" id="PF02272">
    <property type="entry name" value="DHHA1"/>
    <property type="match status" value="1"/>
</dbReference>
<dbReference type="EMBL" id="WJNH01000018">
    <property type="protein sequence ID" value="MRG88256.1"/>
    <property type="molecule type" value="Genomic_DNA"/>
</dbReference>
<dbReference type="GO" id="GO:0006281">
    <property type="term" value="P:DNA repair"/>
    <property type="evidence" value="ECO:0007669"/>
    <property type="project" value="InterPro"/>
</dbReference>
<evidence type="ECO:0000256" key="3">
    <source>
        <dbReference type="ARBA" id="ARBA00022722"/>
    </source>
</evidence>
<protein>
    <recommendedName>
        <fullName evidence="2">Single-stranded-DNA-specific exonuclease RecJ</fullName>
    </recommendedName>
</protein>
<keyword evidence="12" id="KW-1185">Reference proteome</keyword>
<evidence type="ECO:0000256" key="1">
    <source>
        <dbReference type="ARBA" id="ARBA00005915"/>
    </source>
</evidence>
<dbReference type="InterPro" id="IPR004610">
    <property type="entry name" value="RecJ"/>
</dbReference>
<dbReference type="Gene3D" id="2.40.50.460">
    <property type="match status" value="1"/>
</dbReference>
<dbReference type="RefSeq" id="WP_153730124.1">
    <property type="nucleotide sequence ID" value="NZ_WJNH01000018.1"/>
</dbReference>
<evidence type="ECO:0000256" key="5">
    <source>
        <dbReference type="ARBA" id="ARBA00022839"/>
    </source>
</evidence>
<dbReference type="InterPro" id="IPR018779">
    <property type="entry name" value="RecJ_C"/>
</dbReference>
<dbReference type="GO" id="GO:0003676">
    <property type="term" value="F:nucleic acid binding"/>
    <property type="evidence" value="ECO:0007669"/>
    <property type="project" value="InterPro"/>
</dbReference>
<organism evidence="11 12">
    <name type="scientific">Salinibacillus xinjiangensis</name>
    <dbReference type="NCBI Taxonomy" id="1229268"/>
    <lineage>
        <taxon>Bacteria</taxon>
        <taxon>Bacillati</taxon>
        <taxon>Bacillota</taxon>
        <taxon>Bacilli</taxon>
        <taxon>Bacillales</taxon>
        <taxon>Bacillaceae</taxon>
        <taxon>Salinibacillus</taxon>
    </lineage>
</organism>
<keyword evidence="3" id="KW-0540">Nuclease</keyword>
<comment type="similarity">
    <text evidence="1">Belongs to the RecJ family.</text>
</comment>
<dbReference type="OrthoDB" id="9809852at2"/>